<dbReference type="SUPFAM" id="SSF51556">
    <property type="entry name" value="Metallo-dependent hydrolases"/>
    <property type="match status" value="1"/>
</dbReference>
<dbReference type="Gene3D" id="3.20.20.140">
    <property type="entry name" value="Metal-dependent hydrolases"/>
    <property type="match status" value="2"/>
</dbReference>
<dbReference type="Pfam" id="PF07969">
    <property type="entry name" value="Amidohydro_3"/>
    <property type="match status" value="1"/>
</dbReference>
<dbReference type="AlphaFoldDB" id="A0AAE2ZQE3"/>
<comment type="caution">
    <text evidence="2">The sequence shown here is derived from an EMBL/GenBank/DDBJ whole genome shotgun (WGS) entry which is preliminary data.</text>
</comment>
<proteinExistence type="predicted"/>
<dbReference type="InterPro" id="IPR013108">
    <property type="entry name" value="Amidohydro_3"/>
</dbReference>
<protein>
    <submittedName>
        <fullName evidence="2">Alpha-D-ribose 1-methylphosphonate 5-triphosphate diphosphatase</fullName>
    </submittedName>
</protein>
<dbReference type="PIRSF" id="PIRSF038971">
    <property type="entry name" value="PhnM"/>
    <property type="match status" value="1"/>
</dbReference>
<dbReference type="RefSeq" id="WP_220229571.1">
    <property type="nucleotide sequence ID" value="NZ_JAICBX010000003.1"/>
</dbReference>
<dbReference type="SUPFAM" id="SSF51338">
    <property type="entry name" value="Composite domain of metallo-dependent hydrolases"/>
    <property type="match status" value="1"/>
</dbReference>
<dbReference type="NCBIfam" id="NF011990">
    <property type="entry name" value="PRK15446.2-6"/>
    <property type="match status" value="1"/>
</dbReference>
<dbReference type="PANTHER" id="PTHR43135:SF3">
    <property type="entry name" value="ALPHA-D-RIBOSE 1-METHYLPHOSPHONATE 5-TRIPHOSPHATE DIPHOSPHATASE"/>
    <property type="match status" value="1"/>
</dbReference>
<dbReference type="InterPro" id="IPR011059">
    <property type="entry name" value="Metal-dep_hydrolase_composite"/>
</dbReference>
<keyword evidence="3" id="KW-1185">Reference proteome</keyword>
<dbReference type="GO" id="GO:0019700">
    <property type="term" value="P:organic phosphonate catabolic process"/>
    <property type="evidence" value="ECO:0007669"/>
    <property type="project" value="InterPro"/>
</dbReference>
<name>A0AAE2ZQE3_9HYPH</name>
<dbReference type="GO" id="GO:0016810">
    <property type="term" value="F:hydrolase activity, acting on carbon-nitrogen (but not peptide) bonds"/>
    <property type="evidence" value="ECO:0007669"/>
    <property type="project" value="InterPro"/>
</dbReference>
<organism evidence="2 3">
    <name type="scientific">Flavimaribacter sediminis</name>
    <dbReference type="NCBI Taxonomy" id="2865987"/>
    <lineage>
        <taxon>Bacteria</taxon>
        <taxon>Pseudomonadati</taxon>
        <taxon>Pseudomonadota</taxon>
        <taxon>Alphaproteobacteria</taxon>
        <taxon>Hyphomicrobiales</taxon>
        <taxon>Rhizobiaceae</taxon>
        <taxon>Flavimaribacter</taxon>
    </lineage>
</organism>
<evidence type="ECO:0000313" key="3">
    <source>
        <dbReference type="Proteomes" id="UP001196509"/>
    </source>
</evidence>
<dbReference type="InterPro" id="IPR012696">
    <property type="entry name" value="PhnM"/>
</dbReference>
<dbReference type="Proteomes" id="UP001196509">
    <property type="component" value="Unassembled WGS sequence"/>
</dbReference>
<reference evidence="2" key="1">
    <citation type="submission" date="2021-08" db="EMBL/GenBank/DDBJ databases">
        <title>Hoeflea bacterium WL0058 sp. nov., isolated from the sediment.</title>
        <authorList>
            <person name="Wang L."/>
            <person name="Zhang D."/>
        </authorList>
    </citation>
    <scope>NUCLEOTIDE SEQUENCE</scope>
    <source>
        <strain evidence="2">WL0058</strain>
    </source>
</reference>
<evidence type="ECO:0000259" key="1">
    <source>
        <dbReference type="Pfam" id="PF07969"/>
    </source>
</evidence>
<dbReference type="InterPro" id="IPR032466">
    <property type="entry name" value="Metal_Hydrolase"/>
</dbReference>
<dbReference type="EMBL" id="JAICBX010000003">
    <property type="protein sequence ID" value="MBW8638847.1"/>
    <property type="molecule type" value="Genomic_DNA"/>
</dbReference>
<accession>A0AAE2ZQE3</accession>
<dbReference type="InterPro" id="IPR051781">
    <property type="entry name" value="Metallo-dep_Hydrolase"/>
</dbReference>
<gene>
    <name evidence="2" type="ORF">K1W69_16745</name>
</gene>
<sequence>MTDPEYARADGTVPQSIDVTGARALVEGRFDEIVVRIEAGRIAEVSGSEGGGGRARLDGRGLLLLPGIVDIHGDAFERSLMPRPGVRFPPELAFDEADRLMAGFGITTAMHGVTYSWEPGLRGRDTFLALAETLRARRGRLRCDTHMHLRFEVQNHDGLEDVAPLIADGSIGVVAFNDHLADTRNDMENPEKLARHAGRTGLSVDAFCKLVDRVAQSDAETQATIEALADMANAAGAPLLSHDDPDTQTRARYRALGAYTAEFPLSGDVAADARAHGEHVVMGGPNVLRGGSHKIGNPSAADLVADEVCSVLSSDYYYPAPLHAAFRLAGDGILPLERAWDLVSANPADALGMTDRGRIEIGRRADLLLVDPGSDRARFPNVLAALVEGRQVFRSDVR</sequence>
<dbReference type="PANTHER" id="PTHR43135">
    <property type="entry name" value="ALPHA-D-RIBOSE 1-METHYLPHOSPHONATE 5-TRIPHOSPHATE DIPHOSPHATASE"/>
    <property type="match status" value="1"/>
</dbReference>
<dbReference type="NCBIfam" id="NF011987">
    <property type="entry name" value="PRK15446.2-3"/>
    <property type="match status" value="1"/>
</dbReference>
<evidence type="ECO:0000313" key="2">
    <source>
        <dbReference type="EMBL" id="MBW8638847.1"/>
    </source>
</evidence>
<dbReference type="Gene3D" id="2.30.40.10">
    <property type="entry name" value="Urease, subunit C, domain 1"/>
    <property type="match status" value="1"/>
</dbReference>
<feature type="domain" description="Amidohydrolase 3" evidence="1">
    <location>
        <begin position="332"/>
        <end position="393"/>
    </location>
</feature>